<evidence type="ECO:0000256" key="21">
    <source>
        <dbReference type="ARBA" id="ARBA00048954"/>
    </source>
</evidence>
<evidence type="ECO:0000256" key="13">
    <source>
        <dbReference type="ARBA" id="ARBA00023235"/>
    </source>
</evidence>
<comment type="caution">
    <text evidence="24">The sequence shown here is derived from an EMBL/GenBank/DDBJ whole genome shotgun (WGS) entry which is preliminary data.</text>
</comment>
<dbReference type="GO" id="GO:0003677">
    <property type="term" value="F:DNA binding"/>
    <property type="evidence" value="ECO:0007669"/>
    <property type="project" value="InterPro"/>
</dbReference>
<reference evidence="24" key="1">
    <citation type="submission" date="2020-05" db="EMBL/GenBank/DDBJ databases">
        <title>Phylogenomic resolution of chytrid fungi.</title>
        <authorList>
            <person name="Stajich J.E."/>
            <person name="Amses K."/>
            <person name="Simmons R."/>
            <person name="Seto K."/>
            <person name="Myers J."/>
            <person name="Bonds A."/>
            <person name="Quandt C.A."/>
            <person name="Barry K."/>
            <person name="Liu P."/>
            <person name="Grigoriev I."/>
            <person name="Longcore J.E."/>
            <person name="James T.Y."/>
        </authorList>
    </citation>
    <scope>NUCLEOTIDE SEQUENCE</scope>
    <source>
        <strain evidence="24">JEL0318</strain>
    </source>
</reference>
<organism evidence="24 25">
    <name type="scientific">Rhizophlyctis rosea</name>
    <dbReference type="NCBI Taxonomy" id="64517"/>
    <lineage>
        <taxon>Eukaryota</taxon>
        <taxon>Fungi</taxon>
        <taxon>Fungi incertae sedis</taxon>
        <taxon>Chytridiomycota</taxon>
        <taxon>Chytridiomycota incertae sedis</taxon>
        <taxon>Chytridiomycetes</taxon>
        <taxon>Rhizophlyctidales</taxon>
        <taxon>Rhizophlyctidaceae</taxon>
        <taxon>Rhizophlyctis</taxon>
    </lineage>
</organism>
<dbReference type="Proteomes" id="UP001212841">
    <property type="component" value="Unassembled WGS sequence"/>
</dbReference>
<evidence type="ECO:0000256" key="6">
    <source>
        <dbReference type="ARBA" id="ARBA00022723"/>
    </source>
</evidence>
<evidence type="ECO:0000256" key="22">
    <source>
        <dbReference type="SAM" id="MobiDB-lite"/>
    </source>
</evidence>
<evidence type="ECO:0000256" key="2">
    <source>
        <dbReference type="ARBA" id="ARBA00004123"/>
    </source>
</evidence>
<evidence type="ECO:0000256" key="5">
    <source>
        <dbReference type="ARBA" id="ARBA00017386"/>
    </source>
</evidence>
<dbReference type="InterPro" id="IPR010614">
    <property type="entry name" value="RAD3-like_helicase_DEAD"/>
</dbReference>
<proteinExistence type="inferred from homology"/>
<dbReference type="InterPro" id="IPR027417">
    <property type="entry name" value="P-loop_NTPase"/>
</dbReference>
<dbReference type="CDD" id="cd18788">
    <property type="entry name" value="SF2_C_XPD"/>
    <property type="match status" value="1"/>
</dbReference>
<keyword evidence="15" id="KW-0131">Cell cycle</keyword>
<dbReference type="SMART" id="SM00491">
    <property type="entry name" value="HELICc2"/>
    <property type="match status" value="1"/>
</dbReference>
<dbReference type="SMART" id="SM00487">
    <property type="entry name" value="DEXDc"/>
    <property type="match status" value="1"/>
</dbReference>
<evidence type="ECO:0000256" key="16">
    <source>
        <dbReference type="ARBA" id="ARBA00029709"/>
    </source>
</evidence>
<keyword evidence="6" id="KW-0479">Metal-binding</keyword>
<dbReference type="GO" id="GO:0043139">
    <property type="term" value="F:5'-3' DNA helicase activity"/>
    <property type="evidence" value="ECO:0007669"/>
    <property type="project" value="UniProtKB-EC"/>
</dbReference>
<evidence type="ECO:0000256" key="11">
    <source>
        <dbReference type="ARBA" id="ARBA00023004"/>
    </source>
</evidence>
<evidence type="ECO:0000256" key="12">
    <source>
        <dbReference type="ARBA" id="ARBA00023014"/>
    </source>
</evidence>
<evidence type="ECO:0000259" key="23">
    <source>
        <dbReference type="PROSITE" id="PS51193"/>
    </source>
</evidence>
<dbReference type="InterPro" id="IPR013020">
    <property type="entry name" value="Rad3/Chl1-like"/>
</dbReference>
<evidence type="ECO:0000256" key="3">
    <source>
        <dbReference type="ARBA" id="ARBA00008435"/>
    </source>
</evidence>
<evidence type="ECO:0000256" key="18">
    <source>
        <dbReference type="ARBA" id="ARBA00044998"/>
    </source>
</evidence>
<dbReference type="InterPro" id="IPR006555">
    <property type="entry name" value="ATP-dep_Helicase_C"/>
</dbReference>
<evidence type="ECO:0000256" key="10">
    <source>
        <dbReference type="ARBA" id="ARBA00022840"/>
    </source>
</evidence>
<dbReference type="NCBIfam" id="TIGR00604">
    <property type="entry name" value="rad3"/>
    <property type="match status" value="1"/>
</dbReference>
<dbReference type="SMART" id="SM00488">
    <property type="entry name" value="DEXDc2"/>
    <property type="match status" value="1"/>
</dbReference>
<dbReference type="GO" id="GO:0016818">
    <property type="term" value="F:hydrolase activity, acting on acid anhydrides, in phosphorus-containing anhydrides"/>
    <property type="evidence" value="ECO:0007669"/>
    <property type="project" value="InterPro"/>
</dbReference>
<dbReference type="InterPro" id="IPR045028">
    <property type="entry name" value="DinG/Rad3-like"/>
</dbReference>
<comment type="subcellular location">
    <subcellularLocation>
        <location evidence="2">Nucleus</location>
    </subcellularLocation>
</comment>
<dbReference type="InterPro" id="IPR014013">
    <property type="entry name" value="Helic_SF1/SF2_ATP-bd_DinG/Rad3"/>
</dbReference>
<dbReference type="Gene3D" id="3.40.50.300">
    <property type="entry name" value="P-loop containing nucleotide triphosphate hydrolases"/>
    <property type="match status" value="3"/>
</dbReference>
<protein>
    <recommendedName>
        <fullName evidence="5">ATP-dependent DNA helicase CHL1</fullName>
        <ecNumber evidence="17">5.6.2.3</ecNumber>
    </recommendedName>
    <alternativeName>
        <fullName evidence="4">ATP-dependent DNA helicase chl1</fullName>
    </alternativeName>
    <alternativeName>
        <fullName evidence="16">Chromosome loss protein 1</fullName>
    </alternativeName>
    <alternativeName>
        <fullName evidence="18 19">DNA 5'-3' helicase CHL1</fullName>
    </alternativeName>
</protein>
<keyword evidence="9 24" id="KW-0347">Helicase</keyword>
<dbReference type="EMBL" id="JADGJD010000054">
    <property type="protein sequence ID" value="KAJ3055903.1"/>
    <property type="molecule type" value="Genomic_DNA"/>
</dbReference>
<evidence type="ECO:0000256" key="4">
    <source>
        <dbReference type="ARBA" id="ARBA00016387"/>
    </source>
</evidence>
<name>A0AAD5SJA5_9FUNG</name>
<sequence length="867" mass="99059">MKLRRQRSDADLASNNVRFDIDGKTFSFPFQPWEIQKEFMSNLYETLENGQVGVFESPTGTGKSLSLICGALKWLRDHQNRSEEQRIDEYLTRQNPSPMEDDPDLMDWEIQYETNRRREDARRTIREHQEARARRAERVAQLRRQEEERKRYRLDGRNYAYSKRARTEPHDSNAENNSDNEEFLVDEYESDGEAKMNKESLRRVRAGRDLLQDSQESEEEDYEDVQILYCSRTHSQVSQFINEIKKTVYADARSVSLGARKTLCVNQTVRNLGTEPRINDKCLDLQKESNPQKRCEYKPDKEMAEMFADKLHVSIRDIEDIASMGKDMSICPYYGSRDSIKSSEIVAMPYPILLSKSARESYGIRLKDNIVIIDEAHNITNAVTSLHTVEIDLQQIDRAHNLLKQYFDKYQRRLKGKNVTYIRQILGLLMNLGRYLKRAGRNGVSIVKSVVDFTHEAGVDNVNVLKLKAYLDESRLAQKLQGFTEKYDAGVNEQVENTPDNEEWVPKHVSALQQVQQFLVMLSQRGDDGRVIVTGGESNTKSTLKYLLLNPADSFKEVLEEARAVVLAGGTMEPVEELKMELLPTIADARFTRFQCDHIIPPTSLLTMVVGCGPTGAEFRFDYDGRGDVAMIHEAGKALSNFLNVIPGGVVCFFPSFSYMDCVIEEWRKKRILETIGVKKHAFMEPHRRDGRSVLQDYTEHVRDSRKRGTRTGAILFAVVNGKMSEGINFSDDLGRAVVMIGIPFPPREAPEIKEKLAFVGARAAAQFPDHAVQAAHAREDASNQAYTNVAMKGVNQSIGRAIRHKDDYAVVLLLDTRYAERRIMDCLPGWLKKCRVEVPEGFGDVQKKLREFFKEKEISRAGAGVS</sequence>
<dbReference type="PANTHER" id="PTHR11472">
    <property type="entry name" value="DNA REPAIR DEAD HELICASE RAD3/XP-D SUBFAMILY MEMBER"/>
    <property type="match status" value="1"/>
</dbReference>
<keyword evidence="13" id="KW-0413">Isomerase</keyword>
<evidence type="ECO:0000256" key="17">
    <source>
        <dbReference type="ARBA" id="ARBA00044969"/>
    </source>
</evidence>
<evidence type="ECO:0000256" key="8">
    <source>
        <dbReference type="ARBA" id="ARBA00022801"/>
    </source>
</evidence>
<dbReference type="GO" id="GO:0046872">
    <property type="term" value="F:metal ion binding"/>
    <property type="evidence" value="ECO:0007669"/>
    <property type="project" value="UniProtKB-KW"/>
</dbReference>
<gene>
    <name evidence="24" type="primary">DDX11</name>
    <name evidence="24" type="ORF">HK097_008802</name>
</gene>
<dbReference type="PANTHER" id="PTHR11472:SF41">
    <property type="entry name" value="ATP-DEPENDENT DNA HELICASE DDX11-RELATED"/>
    <property type="match status" value="1"/>
</dbReference>
<dbReference type="SUPFAM" id="SSF52540">
    <property type="entry name" value="P-loop containing nucleoside triphosphate hydrolases"/>
    <property type="match status" value="1"/>
</dbReference>
<dbReference type="InterPro" id="IPR006554">
    <property type="entry name" value="Helicase-like_DEXD_c2"/>
</dbReference>
<evidence type="ECO:0000256" key="1">
    <source>
        <dbReference type="ARBA" id="ARBA00001966"/>
    </source>
</evidence>
<evidence type="ECO:0000256" key="9">
    <source>
        <dbReference type="ARBA" id="ARBA00022806"/>
    </source>
</evidence>
<feature type="region of interest" description="Disordered" evidence="22">
    <location>
        <begin position="160"/>
        <end position="182"/>
    </location>
</feature>
<comment type="similarity">
    <text evidence="3">Belongs to the DEAD box helicase family. DEAH subfamily. DDX11/CHL1 sub-subfamily.</text>
</comment>
<dbReference type="GO" id="GO:0006139">
    <property type="term" value="P:nucleobase-containing compound metabolic process"/>
    <property type="evidence" value="ECO:0007669"/>
    <property type="project" value="InterPro"/>
</dbReference>
<dbReference type="GO" id="GO:0005524">
    <property type="term" value="F:ATP binding"/>
    <property type="evidence" value="ECO:0007669"/>
    <property type="project" value="UniProtKB-KW"/>
</dbReference>
<feature type="domain" description="Helicase ATP-binding" evidence="23">
    <location>
        <begin position="22"/>
        <end position="426"/>
    </location>
</feature>
<keyword evidence="10" id="KW-0067">ATP-binding</keyword>
<comment type="function">
    <text evidence="20">ATP-dependent DNA helicase important for chromosome transmission and normal cell cycle progression in G(2)/M. May have a role in changing DNA topology to allow the loading of proteins involved in maintaining sister chromatid cohesion in the vicinity of the centromeres. Has a specific role in chromosome segregation during meiosis II.</text>
</comment>
<feature type="region of interest" description="Disordered" evidence="22">
    <location>
        <begin position="118"/>
        <end position="145"/>
    </location>
</feature>
<evidence type="ECO:0000256" key="19">
    <source>
        <dbReference type="ARBA" id="ARBA00045008"/>
    </source>
</evidence>
<dbReference type="GO" id="GO:0005634">
    <property type="term" value="C:nucleus"/>
    <property type="evidence" value="ECO:0007669"/>
    <property type="project" value="UniProtKB-SubCell"/>
</dbReference>
<comment type="cofactor">
    <cofactor evidence="1">
        <name>[4Fe-4S] cluster</name>
        <dbReference type="ChEBI" id="CHEBI:49883"/>
    </cofactor>
</comment>
<keyword evidence="12" id="KW-0411">Iron-sulfur</keyword>
<evidence type="ECO:0000256" key="14">
    <source>
        <dbReference type="ARBA" id="ARBA00023242"/>
    </source>
</evidence>
<evidence type="ECO:0000313" key="25">
    <source>
        <dbReference type="Proteomes" id="UP001212841"/>
    </source>
</evidence>
<keyword evidence="8" id="KW-0378">Hydrolase</keyword>
<accession>A0AAD5SJA5</accession>
<dbReference type="AlphaFoldDB" id="A0AAD5SJA5"/>
<keyword evidence="7" id="KW-0547">Nucleotide-binding</keyword>
<dbReference type="InterPro" id="IPR014001">
    <property type="entry name" value="Helicase_ATP-bd"/>
</dbReference>
<evidence type="ECO:0000256" key="7">
    <source>
        <dbReference type="ARBA" id="ARBA00022741"/>
    </source>
</evidence>
<dbReference type="Pfam" id="PF06733">
    <property type="entry name" value="DEAD_2"/>
    <property type="match status" value="1"/>
</dbReference>
<evidence type="ECO:0000256" key="15">
    <source>
        <dbReference type="ARBA" id="ARBA00023306"/>
    </source>
</evidence>
<dbReference type="GO" id="GO:0051536">
    <property type="term" value="F:iron-sulfur cluster binding"/>
    <property type="evidence" value="ECO:0007669"/>
    <property type="project" value="UniProtKB-KW"/>
</dbReference>
<dbReference type="PROSITE" id="PS51193">
    <property type="entry name" value="HELICASE_ATP_BIND_2"/>
    <property type="match status" value="1"/>
</dbReference>
<keyword evidence="11" id="KW-0408">Iron</keyword>
<dbReference type="EC" id="5.6.2.3" evidence="17"/>
<comment type="catalytic activity">
    <reaction evidence="21">
        <text>ATP + H2O = ADP + phosphate + H(+)</text>
        <dbReference type="Rhea" id="RHEA:13065"/>
        <dbReference type="ChEBI" id="CHEBI:15377"/>
        <dbReference type="ChEBI" id="CHEBI:15378"/>
        <dbReference type="ChEBI" id="CHEBI:30616"/>
        <dbReference type="ChEBI" id="CHEBI:43474"/>
        <dbReference type="ChEBI" id="CHEBI:456216"/>
        <dbReference type="EC" id="5.6.2.3"/>
    </reaction>
</comment>
<keyword evidence="25" id="KW-1185">Reference proteome</keyword>
<keyword evidence="14" id="KW-0539">Nucleus</keyword>
<dbReference type="Pfam" id="PF13307">
    <property type="entry name" value="Helicase_C_2"/>
    <property type="match status" value="1"/>
</dbReference>
<dbReference type="GO" id="GO:0034085">
    <property type="term" value="P:establishment of sister chromatid cohesion"/>
    <property type="evidence" value="ECO:0007669"/>
    <property type="project" value="TreeGrafter"/>
</dbReference>
<evidence type="ECO:0000313" key="24">
    <source>
        <dbReference type="EMBL" id="KAJ3055903.1"/>
    </source>
</evidence>
<evidence type="ECO:0000256" key="20">
    <source>
        <dbReference type="ARBA" id="ARBA00045702"/>
    </source>
</evidence>